<dbReference type="EMBL" id="CP000656">
    <property type="protein sequence ID" value="ABP44205.1"/>
    <property type="molecule type" value="Genomic_DNA"/>
</dbReference>
<evidence type="ECO:0000256" key="1">
    <source>
        <dbReference type="SAM" id="MobiDB-lite"/>
    </source>
</evidence>
<name>A4T799_MYCGI</name>
<feature type="region of interest" description="Disordered" evidence="1">
    <location>
        <begin position="221"/>
        <end position="257"/>
    </location>
</feature>
<dbReference type="HOGENOM" id="CLU_1081050_0_0_11"/>
<gene>
    <name evidence="2" type="ordered locus">Mflv_1725</name>
</gene>
<sequence length="257" mass="27152">MTSSLRVLSTGTGDVDADPLSRRNSSRGVARASHHGEAAGEIGPPGHREQQGRAVAERDADLGGQCGRLGQNVGRRDVTDADGAGDVQAVHGEFERPGRQVAAQPDALSADHLDQRIADAVQIGERPGHQGVDGPGRIRSQILSRPAAAFDDRGGVDARREVVHPHVVRRRTPGVLTLGGGTQIRADGDQRARGVSDQVAHRPFAQPRLIPAVVRYLAHQSRESVCRRSEDGPGVGHRRVSESQPSTDSGPRGAGPT</sequence>
<proteinExistence type="predicted"/>
<feature type="compositionally biased region" description="Basic and acidic residues" evidence="1">
    <location>
        <begin position="221"/>
        <end position="231"/>
    </location>
</feature>
<reference evidence="2" key="1">
    <citation type="submission" date="2007-04" db="EMBL/GenBank/DDBJ databases">
        <authorList>
            <consortium name="US DOE Joint Genome Institute"/>
            <person name="Copeland A."/>
            <person name="Lucas S."/>
            <person name="Lapidus A."/>
            <person name="Barry K."/>
            <person name="Detter J.C."/>
            <person name="Glavina del Rio T."/>
            <person name="Hammon N."/>
            <person name="Israni S."/>
            <person name="Dalin E."/>
            <person name="Tice H."/>
            <person name="Pitluck S."/>
            <person name="Chain P."/>
            <person name="Malfatti S."/>
            <person name="Shin M."/>
            <person name="Vergez L."/>
            <person name="Schmutz J."/>
            <person name="Larimer F."/>
            <person name="Land M."/>
            <person name="Hauser L."/>
            <person name="Kyrpides N."/>
            <person name="Mikhailova N."/>
            <person name="Miller C."/>
            <person name="Richardson P."/>
        </authorList>
    </citation>
    <scope>NUCLEOTIDE SEQUENCE</scope>
    <source>
        <strain evidence="2">PYR-GCK</strain>
    </source>
</reference>
<organism evidence="2">
    <name type="scientific">Mycolicibacterium gilvum (strain PYR-GCK)</name>
    <name type="common">Mycobacterium gilvum (strain PYR-GCK)</name>
    <dbReference type="NCBI Taxonomy" id="350054"/>
    <lineage>
        <taxon>Bacteria</taxon>
        <taxon>Bacillati</taxon>
        <taxon>Actinomycetota</taxon>
        <taxon>Actinomycetes</taxon>
        <taxon>Mycobacteriales</taxon>
        <taxon>Mycobacteriaceae</taxon>
        <taxon>Mycolicibacterium</taxon>
    </lineage>
</organism>
<feature type="compositionally biased region" description="Basic and acidic residues" evidence="1">
    <location>
        <begin position="46"/>
        <end position="61"/>
    </location>
</feature>
<dbReference type="AlphaFoldDB" id="A4T799"/>
<dbReference type="KEGG" id="mgi:Mflv_1725"/>
<feature type="compositionally biased region" description="Polar residues" evidence="1">
    <location>
        <begin position="1"/>
        <end position="12"/>
    </location>
</feature>
<reference evidence="2" key="2">
    <citation type="journal article" date="2013" name="PLoS ONE">
        <title>A Gene Expression Study of the Activities of Aromatic Ring-Cleavage Dioxygenases in Mycobacterium gilvum PYR-GCK to Changes in Salinity and pH during Pyrene Degradation.</title>
        <authorList>
            <person name="Badejo A.C."/>
            <person name="Badejo A.O."/>
            <person name="Shin K.H."/>
            <person name="Chai Y.G."/>
        </authorList>
    </citation>
    <scope>NUCLEOTIDE SEQUENCE [LARGE SCALE GENOMIC DNA]</scope>
    <source>
        <strain evidence="2">PYR-GCK</strain>
    </source>
</reference>
<protein>
    <submittedName>
        <fullName evidence="2">Uncharacterized protein</fullName>
    </submittedName>
</protein>
<feature type="region of interest" description="Disordered" evidence="1">
    <location>
        <begin position="1"/>
        <end position="83"/>
    </location>
</feature>
<evidence type="ECO:0000313" key="2">
    <source>
        <dbReference type="EMBL" id="ABP44205.1"/>
    </source>
</evidence>
<accession>A4T799</accession>